<proteinExistence type="predicted"/>
<dbReference type="PANTHER" id="PTHR22805">
    <property type="entry name" value="WDR41-RELATED"/>
    <property type="match status" value="1"/>
</dbReference>
<dbReference type="GO" id="GO:0010506">
    <property type="term" value="P:regulation of autophagy"/>
    <property type="evidence" value="ECO:0007669"/>
    <property type="project" value="InterPro"/>
</dbReference>
<evidence type="ECO:0000313" key="1">
    <source>
        <dbReference type="Proteomes" id="UP000095280"/>
    </source>
</evidence>
<evidence type="ECO:0000313" key="2">
    <source>
        <dbReference type="WBParaSite" id="maker-uti_cns_0000223-snap-gene-1.14-mRNA-1"/>
    </source>
</evidence>
<dbReference type="GO" id="GO:0005765">
    <property type="term" value="C:lysosomal membrane"/>
    <property type="evidence" value="ECO:0007669"/>
    <property type="project" value="TreeGrafter"/>
</dbReference>
<dbReference type="Gene3D" id="2.130.10.10">
    <property type="entry name" value="YVTN repeat-like/Quinoprotein amine dehydrogenase"/>
    <property type="match status" value="2"/>
</dbReference>
<dbReference type="AlphaFoldDB" id="A0A1I8FWD8"/>
<dbReference type="WBParaSite" id="maker-uti_cns_0011433-snap-gene-0.4-mRNA-1">
    <property type="protein sequence ID" value="maker-uti_cns_0011433-snap-gene-0.4-mRNA-1"/>
    <property type="gene ID" value="maker-uti_cns_0011433-snap-gene-0.4"/>
</dbReference>
<organism evidence="1 2">
    <name type="scientific">Macrostomum lignano</name>
    <dbReference type="NCBI Taxonomy" id="282301"/>
    <lineage>
        <taxon>Eukaryota</taxon>
        <taxon>Metazoa</taxon>
        <taxon>Spiralia</taxon>
        <taxon>Lophotrochozoa</taxon>
        <taxon>Platyhelminthes</taxon>
        <taxon>Rhabditophora</taxon>
        <taxon>Macrostomorpha</taxon>
        <taxon>Macrostomida</taxon>
        <taxon>Macrostomidae</taxon>
        <taxon>Macrostomum</taxon>
    </lineage>
</organism>
<reference evidence="2 3" key="1">
    <citation type="submission" date="2016-11" db="UniProtKB">
        <authorList>
            <consortium name="WormBaseParasite"/>
        </authorList>
    </citation>
    <scope>IDENTIFICATION</scope>
</reference>
<sequence>INFQTANKKPTLVSQDSLPFGWPLSIKDAQSMSHSSANWPASSPDQRLFGSLTLLEGHSTSVKGVLRCTDPTEQLGQLIISWADEPDICVWSLASRRVVQRLSGHTGRVVACVAHEPAGQLASSGLDPSYQYRVLLHSLSNSQPLLSWRCQARVQKLLVLGDCLLAAGEGLYAFGLTDGAELAELDSGLFGGECVTHLAAVGRRHLAAAYDRHLRLFRVGGGGGGGGGPLAHVCNSADSHRCAVTALVGGIGVEQEKQQQLLFASASLDGEVVLWSAATVGSGAVSRLERLARFNRHADYEGEQRKFPHSVCALRRLGDRYLLAGVGYGFAVFDLVTGRTVVAELAAHRAKVSDLLVLTSPSGQLTVATAGEDASIRLWHLRGFEAAGVSSTAVASLAAAAAAAVSAGDPAGSGRASSELAGELYGHTTGVRALLDCGSEAGLVSFGLDHLIYLWSSDQAEFNWLFSAAAAAVQDCPG</sequence>
<dbReference type="WBParaSite" id="maker-uti_cns_0000223-snap-gene-1.14-mRNA-1">
    <property type="protein sequence ID" value="maker-uti_cns_0000223-snap-gene-1.14-mRNA-1"/>
    <property type="gene ID" value="maker-uti_cns_0000223-snap-gene-1.14"/>
</dbReference>
<dbReference type="InterPro" id="IPR001680">
    <property type="entry name" value="WD40_rpt"/>
</dbReference>
<evidence type="ECO:0000313" key="3">
    <source>
        <dbReference type="WBParaSite" id="maker-uti_cns_0011433-snap-gene-0.4-mRNA-1"/>
    </source>
</evidence>
<dbReference type="InterPro" id="IPR015943">
    <property type="entry name" value="WD40/YVTN_repeat-like_dom_sf"/>
</dbReference>
<dbReference type="InterPro" id="IPR040102">
    <property type="entry name" value="WDR41"/>
</dbReference>
<protein>
    <submittedName>
        <fullName evidence="2 3">WD_REPEATS_REGION domain-containing protein</fullName>
    </submittedName>
</protein>
<dbReference type="PANTHER" id="PTHR22805:SF2">
    <property type="entry name" value="WD REPEAT-CONTAINING PROTEIN 41"/>
    <property type="match status" value="1"/>
</dbReference>
<keyword evidence="1" id="KW-1185">Reference proteome</keyword>
<name>A0A1I8FWD8_9PLAT</name>
<dbReference type="InterPro" id="IPR036322">
    <property type="entry name" value="WD40_repeat_dom_sf"/>
</dbReference>
<accession>A0A1I8FWD8</accession>
<dbReference type="SMART" id="SM00320">
    <property type="entry name" value="WD40"/>
    <property type="match status" value="4"/>
</dbReference>
<dbReference type="Proteomes" id="UP000095280">
    <property type="component" value="Unplaced"/>
</dbReference>
<dbReference type="Pfam" id="PF00400">
    <property type="entry name" value="WD40"/>
    <property type="match status" value="2"/>
</dbReference>
<dbReference type="SUPFAM" id="SSF50978">
    <property type="entry name" value="WD40 repeat-like"/>
    <property type="match status" value="1"/>
</dbReference>